<feature type="region of interest" description="Disordered" evidence="10">
    <location>
        <begin position="170"/>
        <end position="320"/>
    </location>
</feature>
<gene>
    <name evidence="14" type="primary">marco</name>
</gene>
<sequence length="423" mass="43551">METSVDRGEGHISSFCQSNPLYDMDMKLSRSDLYTFQSSDLKPAKARGAQRCLNVIVVYLILLTALNALLLYKVFSMESSSLSSSGSRTAKLTDNHLPLGTDQEEDLRTLARNTSLKTISLRGYLGKLQTQVSSLCGEDGQLGQLRTNLGAVNASTTLLQDSVKAFRLLKASPGPQGPTGPPGARGLPGVRVDKGDRGEDGTTGQQGPAGTPGGAATNCSGAPGLPGPQGPKGDMGHIGLPGIPGQNGIKGHTGAQGRDGVQGAPDLKGDTGPTGLPGPIGPEGPRGPAGVNGTRGLVGFPGLPGSPGPLGPRGEKGERAAGSVTANVRIAGGGTRGRVEVMWSGQWGTVCDDGFDTLDGTVICKMLGYQRASTVFTASHGIGRIWLDDLRCTGREASVFDCPHNGMGISNCQHNEDAGVQCV</sequence>
<feature type="compositionally biased region" description="Basic and acidic residues" evidence="10">
    <location>
        <begin position="191"/>
        <end position="200"/>
    </location>
</feature>
<accession>A0A8U1BRM0</accession>
<reference evidence="14" key="1">
    <citation type="submission" date="2025-08" db="UniProtKB">
        <authorList>
            <consortium name="RefSeq"/>
        </authorList>
    </citation>
    <scope>IDENTIFICATION</scope>
    <source>
        <tissue evidence="14">White muscle</tissue>
    </source>
</reference>
<evidence type="ECO:0000256" key="6">
    <source>
        <dbReference type="ARBA" id="ARBA00023157"/>
    </source>
</evidence>
<keyword evidence="7 14" id="KW-0675">Receptor</keyword>
<feature type="disulfide bond" evidence="9">
    <location>
        <begin position="392"/>
        <end position="402"/>
    </location>
</feature>
<evidence type="ECO:0000256" key="10">
    <source>
        <dbReference type="SAM" id="MobiDB-lite"/>
    </source>
</evidence>
<evidence type="ECO:0000259" key="12">
    <source>
        <dbReference type="PROSITE" id="PS50287"/>
    </source>
</evidence>
<dbReference type="RefSeq" id="XP_038862356.1">
    <property type="nucleotide sequence ID" value="XM_039006428.1"/>
</dbReference>
<dbReference type="PANTHER" id="PTHR48071">
    <property type="entry name" value="SRCR DOMAIN-CONTAINING PROTEIN"/>
    <property type="match status" value="1"/>
</dbReference>
<evidence type="ECO:0000256" key="2">
    <source>
        <dbReference type="ARBA" id="ARBA00022692"/>
    </source>
</evidence>
<dbReference type="PRINTS" id="PR00258">
    <property type="entry name" value="SPERACTRCPTR"/>
</dbReference>
<dbReference type="InterPro" id="IPR008160">
    <property type="entry name" value="Collagen"/>
</dbReference>
<dbReference type="PROSITE" id="PS50287">
    <property type="entry name" value="SRCR_2"/>
    <property type="match status" value="1"/>
</dbReference>
<dbReference type="Pfam" id="PF01391">
    <property type="entry name" value="Collagen"/>
    <property type="match status" value="1"/>
</dbReference>
<dbReference type="SMART" id="SM00202">
    <property type="entry name" value="SR"/>
    <property type="match status" value="1"/>
</dbReference>
<evidence type="ECO:0000256" key="7">
    <source>
        <dbReference type="ARBA" id="ARBA00023170"/>
    </source>
</evidence>
<evidence type="ECO:0000256" key="8">
    <source>
        <dbReference type="ARBA" id="ARBA00023180"/>
    </source>
</evidence>
<dbReference type="CTD" id="8685"/>
<feature type="transmembrane region" description="Helical" evidence="11">
    <location>
        <begin position="52"/>
        <end position="75"/>
    </location>
</feature>
<evidence type="ECO:0000256" key="4">
    <source>
        <dbReference type="ARBA" id="ARBA00022989"/>
    </source>
</evidence>
<keyword evidence="13" id="KW-1185">Reference proteome</keyword>
<dbReference type="GO" id="GO:0016020">
    <property type="term" value="C:membrane"/>
    <property type="evidence" value="ECO:0007669"/>
    <property type="project" value="UniProtKB-SubCell"/>
</dbReference>
<evidence type="ECO:0000313" key="13">
    <source>
        <dbReference type="Proteomes" id="UP000808372"/>
    </source>
</evidence>
<evidence type="ECO:0000256" key="9">
    <source>
        <dbReference type="PROSITE-ProRule" id="PRU00196"/>
    </source>
</evidence>
<keyword evidence="4 11" id="KW-1133">Transmembrane helix</keyword>
<keyword evidence="3" id="KW-0735">Signal-anchor</keyword>
<keyword evidence="6 9" id="KW-1015">Disulfide bond</keyword>
<dbReference type="Pfam" id="PF00530">
    <property type="entry name" value="SRCR"/>
    <property type="match status" value="1"/>
</dbReference>
<organism evidence="13 14">
    <name type="scientific">Salvelinus namaycush</name>
    <name type="common">Lake trout</name>
    <name type="synonym">Salmo namaycush</name>
    <dbReference type="NCBI Taxonomy" id="8040"/>
    <lineage>
        <taxon>Eukaryota</taxon>
        <taxon>Metazoa</taxon>
        <taxon>Chordata</taxon>
        <taxon>Craniata</taxon>
        <taxon>Vertebrata</taxon>
        <taxon>Euteleostomi</taxon>
        <taxon>Actinopterygii</taxon>
        <taxon>Neopterygii</taxon>
        <taxon>Teleostei</taxon>
        <taxon>Protacanthopterygii</taxon>
        <taxon>Salmoniformes</taxon>
        <taxon>Salmonidae</taxon>
        <taxon>Salmoninae</taxon>
        <taxon>Salvelinus</taxon>
    </lineage>
</organism>
<dbReference type="AlphaFoldDB" id="A0A8U1BRM0"/>
<evidence type="ECO:0000256" key="3">
    <source>
        <dbReference type="ARBA" id="ARBA00022968"/>
    </source>
</evidence>
<dbReference type="GeneID" id="120057946"/>
<dbReference type="Gene3D" id="3.10.250.10">
    <property type="entry name" value="SRCR-like domain"/>
    <property type="match status" value="1"/>
</dbReference>
<evidence type="ECO:0000256" key="5">
    <source>
        <dbReference type="ARBA" id="ARBA00023136"/>
    </source>
</evidence>
<keyword evidence="5 11" id="KW-0472">Membrane</keyword>
<evidence type="ECO:0000256" key="11">
    <source>
        <dbReference type="SAM" id="Phobius"/>
    </source>
</evidence>
<proteinExistence type="predicted"/>
<dbReference type="PANTHER" id="PTHR48071:SF18">
    <property type="entry name" value="DELETED IN MALIGNANT BRAIN TUMORS 1 PROTEIN-RELATED"/>
    <property type="match status" value="1"/>
</dbReference>
<protein>
    <submittedName>
        <fullName evidence="14">Macrophage receptor MARCO</fullName>
    </submittedName>
</protein>
<dbReference type="KEGG" id="snh:120057946"/>
<dbReference type="FunFam" id="3.10.250.10:FF:000011">
    <property type="entry name" value="Scavenger receptor class A member 5"/>
    <property type="match status" value="1"/>
</dbReference>
<feature type="domain" description="SRCR" evidence="12">
    <location>
        <begin position="328"/>
        <end position="423"/>
    </location>
</feature>
<dbReference type="SUPFAM" id="SSF56487">
    <property type="entry name" value="SRCR-like"/>
    <property type="match status" value="1"/>
</dbReference>
<feature type="compositionally biased region" description="Low complexity" evidence="10">
    <location>
        <begin position="202"/>
        <end position="217"/>
    </location>
</feature>
<evidence type="ECO:0000256" key="1">
    <source>
        <dbReference type="ARBA" id="ARBA00004606"/>
    </source>
</evidence>
<dbReference type="Proteomes" id="UP000808372">
    <property type="component" value="Chromosome 13"/>
</dbReference>
<comment type="subcellular location">
    <subcellularLocation>
        <location evidence="1">Membrane</location>
        <topology evidence="1">Single-pass type II membrane protein</topology>
    </subcellularLocation>
</comment>
<keyword evidence="8" id="KW-0325">Glycoprotein</keyword>
<comment type="caution">
    <text evidence="9">Lacks conserved residue(s) required for the propagation of feature annotation.</text>
</comment>
<name>A0A8U1BRM0_SALNM</name>
<evidence type="ECO:0000313" key="14">
    <source>
        <dbReference type="RefSeq" id="XP_038862356.1"/>
    </source>
</evidence>
<dbReference type="InterPro" id="IPR001190">
    <property type="entry name" value="SRCR"/>
</dbReference>
<dbReference type="InterPro" id="IPR036772">
    <property type="entry name" value="SRCR-like_dom_sf"/>
</dbReference>
<keyword evidence="2 11" id="KW-0812">Transmembrane</keyword>